<feature type="compositionally biased region" description="Pro residues" evidence="1">
    <location>
        <begin position="268"/>
        <end position="277"/>
    </location>
</feature>
<dbReference type="PROSITE" id="PS50072">
    <property type="entry name" value="CSA_PPIASE_2"/>
    <property type="match status" value="1"/>
</dbReference>
<dbReference type="FunFam" id="2.40.100.10:FF:000037">
    <property type="entry name" value="Peptidyl-prolyl cis-trans isomerase"/>
    <property type="match status" value="1"/>
</dbReference>
<dbReference type="InterPro" id="IPR029000">
    <property type="entry name" value="Cyclophilin-like_dom_sf"/>
</dbReference>
<gene>
    <name evidence="3" type="ORF">SVIM_LOCUS407267</name>
</gene>
<dbReference type="PANTHER" id="PTHR47875">
    <property type="entry name" value="PEPTIDYL-PROLYL CIS-TRANS ISOMERASE CYP28, CHLOROPLASTIC"/>
    <property type="match status" value="1"/>
</dbReference>
<dbReference type="Pfam" id="PF00160">
    <property type="entry name" value="Pro_isomerase"/>
    <property type="match status" value="1"/>
</dbReference>
<dbReference type="PANTHER" id="PTHR47875:SF1">
    <property type="entry name" value="PEPTIDYL-PROLYL CIS-TRANS ISOMERASE CYP28, CHLOROPLASTIC"/>
    <property type="match status" value="1"/>
</dbReference>
<dbReference type="GO" id="GO:0009507">
    <property type="term" value="C:chloroplast"/>
    <property type="evidence" value="ECO:0007669"/>
    <property type="project" value="TreeGrafter"/>
</dbReference>
<feature type="domain" description="PPIase cyclophilin-type" evidence="2">
    <location>
        <begin position="84"/>
        <end position="260"/>
    </location>
</feature>
<dbReference type="SUPFAM" id="SSF50891">
    <property type="entry name" value="Cyclophilin-like"/>
    <property type="match status" value="1"/>
</dbReference>
<accession>A0A6N2MQP5</accession>
<dbReference type="Gene3D" id="2.40.100.10">
    <property type="entry name" value="Cyclophilin-like"/>
    <property type="match status" value="1"/>
</dbReference>
<dbReference type="GO" id="GO:0003755">
    <property type="term" value="F:peptidyl-prolyl cis-trans isomerase activity"/>
    <property type="evidence" value="ECO:0007669"/>
    <property type="project" value="InterPro"/>
</dbReference>
<name>A0A6N2MQP5_SALVM</name>
<evidence type="ECO:0000313" key="3">
    <source>
        <dbReference type="EMBL" id="VFU56653.1"/>
    </source>
</evidence>
<sequence>MYSPLTPQSPPPLLPHHHHHHHHHIPSLLSSTAITRRSFLLSTSLSTLSPPRPNLDTTITDRVFLDFSICSNYLRPDRTLSDNFSTLCADSVPLGRLVLGLYGHLVPLTVSNFKTMCTSYSYKNTLVHKIFPGQFFLAGRQGRREKGEVKVPQDLTRNIESVDSKAFELTHSRPGILSLCLSENDDEDDIKLDPEYRNVEFLITTGPGPCPQLDSKNIVFGVVLEVCMEVLWEFRGMGSSNCGSDDSEAVGANSVLDCGEISGEDGLPFPPPPPQIPGLPSVPSLPQAPRLPPTPTPPQIPGTLVNVIQCYTSVANVPGCVVEIKMKLCALIPLFPSLLKDGCGPSRGEPTAARATSKGSAGRLDVVTSIASIPTYKPSDRIRQFNDLAEFLGDERAQNARTIWNKPLKTVYISDCGELKVAKPSLTPSLP</sequence>
<dbReference type="EMBL" id="CAADRP010001929">
    <property type="protein sequence ID" value="VFU56653.1"/>
    <property type="molecule type" value="Genomic_DNA"/>
</dbReference>
<proteinExistence type="predicted"/>
<feature type="region of interest" description="Disordered" evidence="1">
    <location>
        <begin position="262"/>
        <end position="292"/>
    </location>
</feature>
<evidence type="ECO:0000259" key="2">
    <source>
        <dbReference type="PROSITE" id="PS50072"/>
    </source>
</evidence>
<protein>
    <recommendedName>
        <fullName evidence="2">PPIase cyclophilin-type domain-containing protein</fullName>
    </recommendedName>
</protein>
<dbReference type="InterPro" id="IPR002130">
    <property type="entry name" value="Cyclophilin-type_PPIase_dom"/>
</dbReference>
<reference evidence="3" key="1">
    <citation type="submission" date="2019-03" db="EMBL/GenBank/DDBJ databases">
        <authorList>
            <person name="Mank J."/>
            <person name="Almeida P."/>
        </authorList>
    </citation>
    <scope>NUCLEOTIDE SEQUENCE</scope>
    <source>
        <strain evidence="3">78183</strain>
    </source>
</reference>
<organism evidence="3">
    <name type="scientific">Salix viminalis</name>
    <name type="common">Common osier</name>
    <name type="synonym">Basket willow</name>
    <dbReference type="NCBI Taxonomy" id="40686"/>
    <lineage>
        <taxon>Eukaryota</taxon>
        <taxon>Viridiplantae</taxon>
        <taxon>Streptophyta</taxon>
        <taxon>Embryophyta</taxon>
        <taxon>Tracheophyta</taxon>
        <taxon>Spermatophyta</taxon>
        <taxon>Magnoliopsida</taxon>
        <taxon>eudicotyledons</taxon>
        <taxon>Gunneridae</taxon>
        <taxon>Pentapetalae</taxon>
        <taxon>rosids</taxon>
        <taxon>fabids</taxon>
        <taxon>Malpighiales</taxon>
        <taxon>Salicaceae</taxon>
        <taxon>Saliceae</taxon>
        <taxon>Salix</taxon>
    </lineage>
</organism>
<dbReference type="AlphaFoldDB" id="A0A6N2MQP5"/>
<feature type="region of interest" description="Disordered" evidence="1">
    <location>
        <begin position="1"/>
        <end position="21"/>
    </location>
</feature>
<evidence type="ECO:0000256" key="1">
    <source>
        <dbReference type="SAM" id="MobiDB-lite"/>
    </source>
</evidence>
<feature type="compositionally biased region" description="Low complexity" evidence="1">
    <location>
        <begin position="278"/>
        <end position="288"/>
    </location>
</feature>
<dbReference type="InterPro" id="IPR044178">
    <property type="entry name" value="CYP28-like"/>
</dbReference>